<keyword evidence="1" id="KW-0732">Signal</keyword>
<evidence type="ECO:0000256" key="1">
    <source>
        <dbReference type="SAM" id="SignalP"/>
    </source>
</evidence>
<proteinExistence type="predicted"/>
<protein>
    <submittedName>
        <fullName evidence="2">Uncharacterized protein</fullName>
    </submittedName>
</protein>
<gene>
    <name evidence="2" type="ORF">CR492_14060</name>
</gene>
<comment type="caution">
    <text evidence="2">The sequence shown here is derived from an EMBL/GenBank/DDBJ whole genome shotgun (WGS) entry which is preliminary data.</text>
</comment>
<evidence type="ECO:0000313" key="2">
    <source>
        <dbReference type="EMBL" id="PNG25273.1"/>
    </source>
</evidence>
<dbReference type="AlphaFoldDB" id="A0A2J7TET8"/>
<accession>A0A2J7TET8</accession>
<feature type="chain" id="PRO_5014466224" evidence="1">
    <location>
        <begin position="24"/>
        <end position="81"/>
    </location>
</feature>
<name>A0A2J7TET8_METSI</name>
<dbReference type="Proteomes" id="UP000236286">
    <property type="component" value="Unassembled WGS sequence"/>
</dbReference>
<reference evidence="2 3" key="1">
    <citation type="submission" date="2017-10" db="EMBL/GenBank/DDBJ databases">
        <title>Genome announcement of Methylocella silvestris TVC from permafrost.</title>
        <authorList>
            <person name="Wang J."/>
            <person name="Geng K."/>
            <person name="Ul-Haque F."/>
            <person name="Crombie A.T."/>
            <person name="Street L.E."/>
            <person name="Wookey P.A."/>
            <person name="Murrell J.C."/>
            <person name="Pratscher J."/>
        </authorList>
    </citation>
    <scope>NUCLEOTIDE SEQUENCE [LARGE SCALE GENOMIC DNA]</scope>
    <source>
        <strain evidence="2 3">TVC</strain>
    </source>
</reference>
<dbReference type="OrthoDB" id="8449846at2"/>
<dbReference type="RefSeq" id="WP_102844377.1">
    <property type="nucleotide sequence ID" value="NZ_PDZR01000017.1"/>
</dbReference>
<organism evidence="2 3">
    <name type="scientific">Methylocella silvestris</name>
    <dbReference type="NCBI Taxonomy" id="199596"/>
    <lineage>
        <taxon>Bacteria</taxon>
        <taxon>Pseudomonadati</taxon>
        <taxon>Pseudomonadota</taxon>
        <taxon>Alphaproteobacteria</taxon>
        <taxon>Hyphomicrobiales</taxon>
        <taxon>Beijerinckiaceae</taxon>
        <taxon>Methylocella</taxon>
    </lineage>
</organism>
<dbReference type="EMBL" id="PDZR01000017">
    <property type="protein sequence ID" value="PNG25273.1"/>
    <property type="molecule type" value="Genomic_DNA"/>
</dbReference>
<evidence type="ECO:0000313" key="3">
    <source>
        <dbReference type="Proteomes" id="UP000236286"/>
    </source>
</evidence>
<feature type="signal peptide" evidence="1">
    <location>
        <begin position="1"/>
        <end position="23"/>
    </location>
</feature>
<sequence length="81" mass="8648">MNRDLLRCLAIVGALAVAPAAFAAGLDGFEYQKEMNVTMKSGKTVALTIGKMDGKTVVVLPMEDLDYLFERGEGHTMATGP</sequence>